<comment type="catalytic activity">
    <reaction evidence="1">
        <text>O-phospho-L-seryl-[protein] + H2O = L-seryl-[protein] + phosphate</text>
        <dbReference type="Rhea" id="RHEA:20629"/>
        <dbReference type="Rhea" id="RHEA-COMP:9863"/>
        <dbReference type="Rhea" id="RHEA-COMP:11604"/>
        <dbReference type="ChEBI" id="CHEBI:15377"/>
        <dbReference type="ChEBI" id="CHEBI:29999"/>
        <dbReference type="ChEBI" id="CHEBI:43474"/>
        <dbReference type="ChEBI" id="CHEBI:83421"/>
        <dbReference type="EC" id="3.1.3.16"/>
    </reaction>
</comment>
<keyword evidence="1" id="KW-0479">Metal-binding</keyword>
<name>A0A0D2JIS4_9CHLO</name>
<keyword evidence="1" id="KW-0378">Hydrolase</keyword>
<dbReference type="InterPro" id="IPR001932">
    <property type="entry name" value="PPM-type_phosphatase-like_dom"/>
</dbReference>
<dbReference type="AlphaFoldDB" id="A0A0D2JIS4"/>
<dbReference type="GO" id="GO:0046872">
    <property type="term" value="F:metal ion binding"/>
    <property type="evidence" value="ECO:0007669"/>
    <property type="project" value="UniProtKB-UniRule"/>
</dbReference>
<dbReference type="Proteomes" id="UP000054498">
    <property type="component" value="Unassembled WGS sequence"/>
</dbReference>
<evidence type="ECO:0000256" key="2">
    <source>
        <dbReference type="SAM" id="MobiDB-lite"/>
    </source>
</evidence>
<accession>A0A0D2JIS4</accession>
<organism evidence="4 5">
    <name type="scientific">Monoraphidium neglectum</name>
    <dbReference type="NCBI Taxonomy" id="145388"/>
    <lineage>
        <taxon>Eukaryota</taxon>
        <taxon>Viridiplantae</taxon>
        <taxon>Chlorophyta</taxon>
        <taxon>core chlorophytes</taxon>
        <taxon>Chlorophyceae</taxon>
        <taxon>CS clade</taxon>
        <taxon>Sphaeropleales</taxon>
        <taxon>Selenastraceae</taxon>
        <taxon>Monoraphidium</taxon>
    </lineage>
</organism>
<dbReference type="Gene3D" id="3.60.40.10">
    <property type="entry name" value="PPM-type phosphatase domain"/>
    <property type="match status" value="2"/>
</dbReference>
<feature type="compositionally biased region" description="Low complexity" evidence="2">
    <location>
        <begin position="1"/>
        <end position="18"/>
    </location>
</feature>
<dbReference type="InterPro" id="IPR036457">
    <property type="entry name" value="PPM-type-like_dom_sf"/>
</dbReference>
<dbReference type="SMART" id="SM00332">
    <property type="entry name" value="PP2Cc"/>
    <property type="match status" value="1"/>
</dbReference>
<dbReference type="InterPro" id="IPR039123">
    <property type="entry name" value="PPTC7"/>
</dbReference>
<feature type="domain" description="PPM-type phosphatase" evidence="3">
    <location>
        <begin position="180"/>
        <end position="423"/>
    </location>
</feature>
<comment type="catalytic activity">
    <reaction evidence="1">
        <text>O-phospho-L-threonyl-[protein] + H2O = L-threonyl-[protein] + phosphate</text>
        <dbReference type="Rhea" id="RHEA:47004"/>
        <dbReference type="Rhea" id="RHEA-COMP:11060"/>
        <dbReference type="Rhea" id="RHEA-COMP:11605"/>
        <dbReference type="ChEBI" id="CHEBI:15377"/>
        <dbReference type="ChEBI" id="CHEBI:30013"/>
        <dbReference type="ChEBI" id="CHEBI:43474"/>
        <dbReference type="ChEBI" id="CHEBI:61977"/>
        <dbReference type="EC" id="3.1.3.16"/>
    </reaction>
</comment>
<reference evidence="4 5" key="1">
    <citation type="journal article" date="2013" name="BMC Genomics">
        <title>Reconstruction of the lipid metabolism for the microalga Monoraphidium neglectum from its genome sequence reveals characteristics suitable for biofuel production.</title>
        <authorList>
            <person name="Bogen C."/>
            <person name="Al-Dilaimi A."/>
            <person name="Albersmeier A."/>
            <person name="Wichmann J."/>
            <person name="Grundmann M."/>
            <person name="Rupp O."/>
            <person name="Lauersen K.J."/>
            <person name="Blifernez-Klassen O."/>
            <person name="Kalinowski J."/>
            <person name="Goesmann A."/>
            <person name="Mussgnug J.H."/>
            <person name="Kruse O."/>
        </authorList>
    </citation>
    <scope>NUCLEOTIDE SEQUENCE [LARGE SCALE GENOMIC DNA]</scope>
    <source>
        <strain evidence="4 5">SAG 48.87</strain>
    </source>
</reference>
<dbReference type="GO" id="GO:0004722">
    <property type="term" value="F:protein serine/threonine phosphatase activity"/>
    <property type="evidence" value="ECO:0007669"/>
    <property type="project" value="UniProtKB-EC"/>
</dbReference>
<dbReference type="EMBL" id="KK101916">
    <property type="protein sequence ID" value="KIY99217.1"/>
    <property type="molecule type" value="Genomic_DNA"/>
</dbReference>
<sequence>MHAVARSLASEEASAAPPVLAPAPPAAAQGPDLTPGSTAGPAGVDAAATCTSGADAPARPGASPAEQAGSSGTGDAAASTSSSTLRDGSSSAAGGGAAGSTGPADNQGASDGTSTTSSSSSSAGNGTGRIGDNGGRGGDGGGGDSSSSSSSGAPTGPASGAARAGARGPPPAPAAPFLMHSGASMLPHPDKAHRGGEDAFFISDPPLAVGVADGVGGWAEIGVDAGAYARLLMSHAKEEAEALLSGGGPLSPQAVLERAYYRTNVQGSSTVCILSLNGATLCASNLGDSGFILVRDGLPAFQSPQQQHNFNFPYQIGSADGGASDHPASAMRFELGVQPGDVVVCGTDGLWDNVFAEEAATIVARCKAQGDGPEAAANTLCRYARMRATDPKYQSPFSYSALQAGYMYVGGKLDDITVLVSYVTMAGAKL</sequence>
<keyword evidence="1" id="KW-0460">Magnesium</keyword>
<dbReference type="KEGG" id="mng:MNEG_8745"/>
<proteinExistence type="inferred from homology"/>
<keyword evidence="5" id="KW-1185">Reference proteome</keyword>
<dbReference type="EC" id="3.1.3.16" evidence="1"/>
<dbReference type="PANTHER" id="PTHR12320">
    <property type="entry name" value="PROTEIN PHOSPHATASE 2C"/>
    <property type="match status" value="1"/>
</dbReference>
<feature type="compositionally biased region" description="Gly residues" evidence="2">
    <location>
        <begin position="125"/>
        <end position="144"/>
    </location>
</feature>
<dbReference type="SMART" id="SM00331">
    <property type="entry name" value="PP2C_SIG"/>
    <property type="match status" value="1"/>
</dbReference>
<protein>
    <recommendedName>
        <fullName evidence="1">Protein phosphatase</fullName>
        <ecNumber evidence="1">3.1.3.16</ecNumber>
    </recommendedName>
</protein>
<evidence type="ECO:0000259" key="3">
    <source>
        <dbReference type="PROSITE" id="PS51746"/>
    </source>
</evidence>
<feature type="compositionally biased region" description="Low complexity" evidence="2">
    <location>
        <begin position="68"/>
        <end position="92"/>
    </location>
</feature>
<feature type="compositionally biased region" description="Low complexity" evidence="2">
    <location>
        <begin position="108"/>
        <end position="124"/>
    </location>
</feature>
<comment type="cofactor">
    <cofactor evidence="1">
        <name>Mg(2+)</name>
        <dbReference type="ChEBI" id="CHEBI:18420"/>
    </cofactor>
</comment>
<dbReference type="GeneID" id="25741620"/>
<feature type="compositionally biased region" description="Low complexity" evidence="2">
    <location>
        <begin position="145"/>
        <end position="167"/>
    </location>
</feature>
<dbReference type="PROSITE" id="PS51746">
    <property type="entry name" value="PPM_2"/>
    <property type="match status" value="1"/>
</dbReference>
<dbReference type="OrthoDB" id="60843at2759"/>
<keyword evidence="1" id="KW-0464">Manganese</keyword>
<feature type="region of interest" description="Disordered" evidence="2">
    <location>
        <begin position="1"/>
        <end position="191"/>
    </location>
</feature>
<dbReference type="SUPFAM" id="SSF81606">
    <property type="entry name" value="PP2C-like"/>
    <property type="match status" value="1"/>
</dbReference>
<evidence type="ECO:0000256" key="1">
    <source>
        <dbReference type="RuleBase" id="RU366020"/>
    </source>
</evidence>
<dbReference type="PANTHER" id="PTHR12320:SF1">
    <property type="entry name" value="PROTEIN PHOSPHATASE PTC7 HOMOLOG"/>
    <property type="match status" value="1"/>
</dbReference>
<dbReference type="RefSeq" id="XP_013898237.1">
    <property type="nucleotide sequence ID" value="XM_014042783.1"/>
</dbReference>
<evidence type="ECO:0000313" key="4">
    <source>
        <dbReference type="EMBL" id="KIY99217.1"/>
    </source>
</evidence>
<comment type="cofactor">
    <cofactor evidence="1">
        <name>Mn(2+)</name>
        <dbReference type="ChEBI" id="CHEBI:29035"/>
    </cofactor>
</comment>
<evidence type="ECO:0000313" key="5">
    <source>
        <dbReference type="Proteomes" id="UP000054498"/>
    </source>
</evidence>
<keyword evidence="1" id="KW-0904">Protein phosphatase</keyword>
<comment type="similarity">
    <text evidence="1">Belongs to the PP2C family.</text>
</comment>
<gene>
    <name evidence="4" type="ORF">MNEG_8745</name>
</gene>